<organism evidence="1">
    <name type="scientific">Cupriavidus pinatubonensis (strain JMP 134 / LMG 1197)</name>
    <name type="common">Cupriavidus necator (strain JMP 134)</name>
    <dbReference type="NCBI Taxonomy" id="264198"/>
    <lineage>
        <taxon>Bacteria</taxon>
        <taxon>Pseudomonadati</taxon>
        <taxon>Pseudomonadota</taxon>
        <taxon>Betaproteobacteria</taxon>
        <taxon>Burkholderiales</taxon>
        <taxon>Burkholderiaceae</taxon>
        <taxon>Cupriavidus</taxon>
    </lineage>
</organism>
<gene>
    <name evidence="1" type="ordered locus">Reut_A2368</name>
</gene>
<proteinExistence type="predicted"/>
<sequence>MRERPILFSGVMVRAILDGRKTQTRRILKQATGPSLSVDCEDGIAELSWLYGDGPGHEAHECIKRVACPYGLPADCLWVRETHEVRLVGTETWPNGKQRHYAMVRYRADDNGVEHDIDGATHERLDSIESRGWAPSIHMPRWASRILLEITGVRVERLDDCSESDARAEGVRAWSTTGGGGYQNDGETAREQFVELWNSINGAGAWKQNPWVWVVEFRRVQA</sequence>
<dbReference type="STRING" id="264198.Reut_A2368"/>
<dbReference type="OrthoDB" id="72471at2"/>
<name>Q46YQ3_CUPPJ</name>
<dbReference type="eggNOG" id="ENOG5032T0P">
    <property type="taxonomic scope" value="Bacteria"/>
</dbReference>
<accession>Q46YQ3</accession>
<dbReference type="HOGENOM" id="CLU_077247_0_0_4"/>
<evidence type="ECO:0000313" key="1">
    <source>
        <dbReference type="EMBL" id="AAZ61730.1"/>
    </source>
</evidence>
<dbReference type="AlphaFoldDB" id="Q46YQ3"/>
<protein>
    <recommendedName>
        <fullName evidence="2">Phage-related protein</fullName>
    </recommendedName>
</protein>
<dbReference type="EMBL" id="CP000090">
    <property type="protein sequence ID" value="AAZ61730.1"/>
    <property type="molecule type" value="Genomic_DNA"/>
</dbReference>
<evidence type="ECO:0008006" key="2">
    <source>
        <dbReference type="Google" id="ProtNLM"/>
    </source>
</evidence>
<dbReference type="KEGG" id="reu:Reut_A2368"/>
<reference evidence="1" key="1">
    <citation type="submission" date="2005-08" db="EMBL/GenBank/DDBJ databases">
        <title>Complete sequence of Chromosome1 of Ralstonia eutropha JMP134.</title>
        <authorList>
            <person name="Copeland A."/>
            <person name="Lucas S."/>
            <person name="Lapidus A."/>
            <person name="Barry K."/>
            <person name="Detter J.C."/>
            <person name="Glavina T."/>
            <person name="Hammon N."/>
            <person name="Israni S."/>
            <person name="Pitluck S."/>
            <person name="Goltsman E."/>
            <person name="Martinez M."/>
            <person name="Schmutz J."/>
            <person name="Larimer F."/>
            <person name="Land M."/>
            <person name="Lykidis A."/>
            <person name="Richardson P."/>
        </authorList>
    </citation>
    <scope>NUCLEOTIDE SEQUENCE</scope>
    <source>
        <strain evidence="1">JMP134</strain>
    </source>
</reference>